<name>A0A3N0CNK1_9ACTN</name>
<evidence type="ECO:0008006" key="4">
    <source>
        <dbReference type="Google" id="ProtNLM"/>
    </source>
</evidence>
<protein>
    <recommendedName>
        <fullName evidence="4">YfhO family protein</fullName>
    </recommendedName>
</protein>
<dbReference type="Proteomes" id="UP000267128">
    <property type="component" value="Unassembled WGS sequence"/>
</dbReference>
<feature type="transmembrane region" description="Helical" evidence="1">
    <location>
        <begin position="309"/>
        <end position="336"/>
    </location>
</feature>
<feature type="transmembrane region" description="Helical" evidence="1">
    <location>
        <begin position="382"/>
        <end position="403"/>
    </location>
</feature>
<organism evidence="2 3">
    <name type="scientific">Nocardioides marmoriginsengisoli</name>
    <dbReference type="NCBI Taxonomy" id="661483"/>
    <lineage>
        <taxon>Bacteria</taxon>
        <taxon>Bacillati</taxon>
        <taxon>Actinomycetota</taxon>
        <taxon>Actinomycetes</taxon>
        <taxon>Propionibacteriales</taxon>
        <taxon>Nocardioidaceae</taxon>
        <taxon>Nocardioides</taxon>
    </lineage>
</organism>
<dbReference type="EMBL" id="RJSE01000003">
    <property type="protein sequence ID" value="RNL64930.1"/>
    <property type="molecule type" value="Genomic_DNA"/>
</dbReference>
<sequence length="592" mass="61612">MPHRRRGRRTPTGTAMTSTRGARVVGPAVVVALACLALAPVLLARGFVLVGDMTFVPEQPWSGAWLGLDGSVPRAVPADAFVSAATQVLPGDLLQKAVLLLALVLAGFGMLRLVRAFLPAAVIPATGAAVLYLWNPWVLERLAIGHWGLLVGYAALPWVTVAALAVRRGERGVLAVVPALAVAAFSSPTGGIAAALVALVVVAERARLARAAALLGAVVVLNLPWLLPGLLGNAAPTDPEGVHAFAARADTPLGAWGSLLTFGGIWKKSIVPGERDAWLLVLLALALTVAGLVFLVRRARAADVPVRRLLALAGAGWVLAALPTSAVGADVVVALVEHVPGAGILRDSQKWLLLLVLAVCLGVGLGLEALQRWLDARGGPARAVTATLALLPVVLLPTFAWGISGDLDPVRYPAEWSRAASVLGDRPAADRRTVVLPWSAYQRFTWNGDRAALDPAIRFFPGQVVTNDDLAVRDRTVTGEDRAAARIGAALGDGRPLAPVLADLGIRYVLIERTAPAGESSTAAYPALRAAGTVLHQGPELELLDLGSGRSAPSVSYAPLIVVGDVLALVLALGSMIFCAVRRIRSKPDNLG</sequence>
<gene>
    <name evidence="2" type="ORF">EFK50_02815</name>
</gene>
<reference evidence="2 3" key="1">
    <citation type="submission" date="2018-11" db="EMBL/GenBank/DDBJ databases">
        <authorList>
            <person name="Li F."/>
        </authorList>
    </citation>
    <scope>NUCLEOTIDE SEQUENCE [LARGE SCALE GENOMIC DNA]</scope>
    <source>
        <strain evidence="2 3">Gsoil 097</strain>
    </source>
</reference>
<evidence type="ECO:0000313" key="2">
    <source>
        <dbReference type="EMBL" id="RNL64930.1"/>
    </source>
</evidence>
<dbReference type="PROSITE" id="PS51257">
    <property type="entry name" value="PROKAR_LIPOPROTEIN"/>
    <property type="match status" value="1"/>
</dbReference>
<feature type="transmembrane region" description="Helical" evidence="1">
    <location>
        <begin position="278"/>
        <end position="297"/>
    </location>
</feature>
<feature type="transmembrane region" description="Helical" evidence="1">
    <location>
        <begin position="351"/>
        <end position="370"/>
    </location>
</feature>
<feature type="transmembrane region" description="Helical" evidence="1">
    <location>
        <begin position="116"/>
        <end position="134"/>
    </location>
</feature>
<feature type="transmembrane region" description="Helical" evidence="1">
    <location>
        <begin position="557"/>
        <end position="581"/>
    </location>
</feature>
<keyword evidence="1" id="KW-0472">Membrane</keyword>
<comment type="caution">
    <text evidence="2">The sequence shown here is derived from an EMBL/GenBank/DDBJ whole genome shotgun (WGS) entry which is preliminary data.</text>
</comment>
<proteinExistence type="predicted"/>
<evidence type="ECO:0000256" key="1">
    <source>
        <dbReference type="SAM" id="Phobius"/>
    </source>
</evidence>
<keyword evidence="1" id="KW-0812">Transmembrane</keyword>
<keyword evidence="3" id="KW-1185">Reference proteome</keyword>
<feature type="transmembrane region" description="Helical" evidence="1">
    <location>
        <begin position="173"/>
        <end position="202"/>
    </location>
</feature>
<feature type="transmembrane region" description="Helical" evidence="1">
    <location>
        <begin position="208"/>
        <end position="233"/>
    </location>
</feature>
<feature type="transmembrane region" description="Helical" evidence="1">
    <location>
        <begin position="21"/>
        <end position="43"/>
    </location>
</feature>
<evidence type="ECO:0000313" key="3">
    <source>
        <dbReference type="Proteomes" id="UP000267128"/>
    </source>
</evidence>
<feature type="transmembrane region" description="Helical" evidence="1">
    <location>
        <begin position="146"/>
        <end position="166"/>
    </location>
</feature>
<dbReference type="AlphaFoldDB" id="A0A3N0CNK1"/>
<keyword evidence="1" id="KW-1133">Transmembrane helix</keyword>
<accession>A0A3N0CNK1</accession>